<feature type="transmembrane region" description="Helical" evidence="6">
    <location>
        <begin position="40"/>
        <end position="62"/>
    </location>
</feature>
<evidence type="ECO:0000256" key="3">
    <source>
        <dbReference type="ARBA" id="ARBA00022692"/>
    </source>
</evidence>
<reference evidence="9" key="1">
    <citation type="submission" date="2009-10" db="EMBL/GenBank/DDBJ databases">
        <title>The complete chromosome of Gordonia bronchialis DSM 43247.</title>
        <authorList>
            <consortium name="US DOE Joint Genome Institute (JGI-PGF)"/>
            <person name="Lucas S."/>
            <person name="Copeland A."/>
            <person name="Lapidus A."/>
            <person name="Glavina del Rio T."/>
            <person name="Dalin E."/>
            <person name="Tice H."/>
            <person name="Bruce D."/>
            <person name="Goodwin L."/>
            <person name="Pitluck S."/>
            <person name="Kyrpides N."/>
            <person name="Mavromatis K."/>
            <person name="Ivanova N."/>
            <person name="Ovchinnikova G."/>
            <person name="Saunders E."/>
            <person name="Brettin T."/>
            <person name="Detter J.C."/>
            <person name="Han C."/>
            <person name="Larimer F."/>
            <person name="Land M."/>
            <person name="Hauser L."/>
            <person name="Markowitz V."/>
            <person name="Cheng J.-F."/>
            <person name="Hugenholtz P."/>
            <person name="Woyke T."/>
            <person name="Wu D."/>
            <person name="Jando M."/>
            <person name="Schneider S."/>
            <person name="Goeker M."/>
            <person name="Klenk H.-P."/>
            <person name="Eisen J.A."/>
        </authorList>
    </citation>
    <scope>NUCLEOTIDE SEQUENCE [LARGE SCALE GENOMIC DNA]</scope>
    <source>
        <strain evidence="9">ATCC 25592 / DSM 43247 / BCRC 13721 / JCM 3198 / KCTC 3076 / NBRC 16047 / NCTC 10667</strain>
    </source>
</reference>
<dbReference type="Pfam" id="PF12698">
    <property type="entry name" value="ABC2_membrane_3"/>
    <property type="match status" value="1"/>
</dbReference>
<dbReference type="InterPro" id="IPR013525">
    <property type="entry name" value="ABC2_TM"/>
</dbReference>
<feature type="domain" description="ABC-2 type transporter transmembrane" evidence="7">
    <location>
        <begin position="39"/>
        <end position="385"/>
    </location>
</feature>
<feature type="transmembrane region" description="Helical" evidence="6">
    <location>
        <begin position="269"/>
        <end position="296"/>
    </location>
</feature>
<dbReference type="PANTHER" id="PTHR30294:SF29">
    <property type="entry name" value="MULTIDRUG ABC TRANSPORTER PERMEASE YBHS-RELATED"/>
    <property type="match status" value="1"/>
</dbReference>
<keyword evidence="4 6" id="KW-1133">Transmembrane helix</keyword>
<dbReference type="RefSeq" id="WP_012833138.1">
    <property type="nucleotide sequence ID" value="NC_013441.1"/>
</dbReference>
<feature type="transmembrane region" description="Helical" evidence="6">
    <location>
        <begin position="188"/>
        <end position="214"/>
    </location>
</feature>
<evidence type="ECO:0000313" key="8">
    <source>
        <dbReference type="EMBL" id="ACY20565.1"/>
    </source>
</evidence>
<dbReference type="GO" id="GO:0140359">
    <property type="term" value="F:ABC-type transporter activity"/>
    <property type="evidence" value="ECO:0007669"/>
    <property type="project" value="InterPro"/>
</dbReference>
<dbReference type="GO" id="GO:0005886">
    <property type="term" value="C:plasma membrane"/>
    <property type="evidence" value="ECO:0007669"/>
    <property type="project" value="UniProtKB-SubCell"/>
</dbReference>
<evidence type="ECO:0000256" key="2">
    <source>
        <dbReference type="ARBA" id="ARBA00022475"/>
    </source>
</evidence>
<keyword evidence="2" id="KW-1003">Cell membrane</keyword>
<dbReference type="EMBL" id="CP001802">
    <property type="protein sequence ID" value="ACY20565.1"/>
    <property type="molecule type" value="Genomic_DNA"/>
</dbReference>
<feature type="transmembrane region" description="Helical" evidence="6">
    <location>
        <begin position="364"/>
        <end position="384"/>
    </location>
</feature>
<keyword evidence="3 6" id="KW-0812">Transmembrane</keyword>
<evidence type="ECO:0000256" key="4">
    <source>
        <dbReference type="ARBA" id="ARBA00022989"/>
    </source>
</evidence>
<evidence type="ECO:0000256" key="6">
    <source>
        <dbReference type="SAM" id="Phobius"/>
    </source>
</evidence>
<evidence type="ECO:0000256" key="1">
    <source>
        <dbReference type="ARBA" id="ARBA00004651"/>
    </source>
</evidence>
<dbReference type="Proteomes" id="UP000001219">
    <property type="component" value="Chromosome"/>
</dbReference>
<dbReference type="eggNOG" id="COG1668">
    <property type="taxonomic scope" value="Bacteria"/>
</dbReference>
<feature type="transmembrane region" description="Helical" evidence="6">
    <location>
        <begin position="235"/>
        <end position="263"/>
    </location>
</feature>
<name>D0L5N6_GORB4</name>
<proteinExistence type="predicted"/>
<evidence type="ECO:0000259" key="7">
    <source>
        <dbReference type="Pfam" id="PF12698"/>
    </source>
</evidence>
<accession>D0L5N6</accession>
<keyword evidence="5 6" id="KW-0472">Membrane</keyword>
<comment type="subcellular location">
    <subcellularLocation>
        <location evidence="1">Cell membrane</location>
        <topology evidence="1">Multi-pass membrane protein</topology>
    </subcellularLocation>
</comment>
<reference evidence="8 9" key="2">
    <citation type="journal article" date="2010" name="Stand. Genomic Sci.">
        <title>Complete genome sequence of Gordonia bronchialis type strain (3410).</title>
        <authorList>
            <person name="Ivanova N."/>
            <person name="Sikorski J."/>
            <person name="Jando M."/>
            <person name="Lapidus A."/>
            <person name="Nolan M."/>
            <person name="Lucas S."/>
            <person name="Del Rio T.G."/>
            <person name="Tice H."/>
            <person name="Copeland A."/>
            <person name="Cheng J.F."/>
            <person name="Chen F."/>
            <person name="Bruce D."/>
            <person name="Goodwin L."/>
            <person name="Pitluck S."/>
            <person name="Mavromatis K."/>
            <person name="Ovchinnikova G."/>
            <person name="Pati A."/>
            <person name="Chen A."/>
            <person name="Palaniappan K."/>
            <person name="Land M."/>
            <person name="Hauser L."/>
            <person name="Chang Y.J."/>
            <person name="Jeffries C.D."/>
            <person name="Chain P."/>
            <person name="Saunders E."/>
            <person name="Han C."/>
            <person name="Detter J.C."/>
            <person name="Brettin T."/>
            <person name="Rohde M."/>
            <person name="Goker M."/>
            <person name="Bristow J."/>
            <person name="Eisen J.A."/>
            <person name="Markowitz V."/>
            <person name="Hugenholtz P."/>
            <person name="Klenk H.P."/>
            <person name="Kyrpides N.C."/>
        </authorList>
    </citation>
    <scope>NUCLEOTIDE SEQUENCE [LARGE SCALE GENOMIC DNA]</scope>
    <source>
        <strain evidence="9">ATCC 25592 / DSM 43247 / BCRC 13721 / JCM 3198 / KCTC 3076 / NBRC 16047 / NCTC 10667</strain>
    </source>
</reference>
<evidence type="ECO:0000313" key="9">
    <source>
        <dbReference type="Proteomes" id="UP000001219"/>
    </source>
</evidence>
<evidence type="ECO:0000256" key="5">
    <source>
        <dbReference type="ARBA" id="ARBA00023136"/>
    </source>
</evidence>
<protein>
    <submittedName>
        <fullName evidence="8">ABC-type Na+ efflux pump permease component-like protein</fullName>
    </submittedName>
</protein>
<dbReference type="KEGG" id="gbr:Gbro_1273"/>
<dbReference type="PANTHER" id="PTHR30294">
    <property type="entry name" value="MEMBRANE COMPONENT OF ABC TRANSPORTER YHHJ-RELATED"/>
    <property type="match status" value="1"/>
</dbReference>
<organism evidence="8 9">
    <name type="scientific">Gordonia bronchialis (strain ATCC 25592 / DSM 43247 / BCRC 13721 / JCM 3198 / KCTC 3076 / NBRC 16047 / NCTC 10667)</name>
    <name type="common">Rhodococcus bronchialis</name>
    <dbReference type="NCBI Taxonomy" id="526226"/>
    <lineage>
        <taxon>Bacteria</taxon>
        <taxon>Bacillati</taxon>
        <taxon>Actinomycetota</taxon>
        <taxon>Actinomycetes</taxon>
        <taxon>Mycobacteriales</taxon>
        <taxon>Gordoniaceae</taxon>
        <taxon>Gordonia</taxon>
    </lineage>
</organism>
<dbReference type="AlphaFoldDB" id="D0L5N6"/>
<sequence length="410" mass="43057">MTPTITPPDSMTPTDRGAGTFPSIWLIAQREIVTRVRTKSFIATTAILMVVIVVGLIVWSIFGGGGPSKERVGLVGNDSALSSTMQQIGEASGTPITVVTIADQQQARDRVNSDDLDAAVIAGPDSTYVLISKDGLSETLSGVLRGAIGQTELAKGLAARNVDVTALPQAAITTTETDPTDSDVGQRIVVAIVGSMLLIAAIMMGGNMIAVGVVEEKTSRIVELLLATIKPLHLMWGKIIGIGVVALGQMVLLGLTALIAGLATGMLTIAGTAIGMFAAVLLWFLLGFVFFATLYAAAGAMVSRQEEIGSTITPLTILSLAVMYSGIFGIQALDSTLVQTLTWIPPFSAVLMPIRMATGDTDPLQIAVTLILMIVACAAATWFASRIYERSILRTGTRVQWGEVLRLGSR</sequence>
<dbReference type="InterPro" id="IPR051449">
    <property type="entry name" value="ABC-2_transporter_component"/>
</dbReference>
<dbReference type="HOGENOM" id="CLU_046841_3_1_11"/>
<feature type="transmembrane region" description="Helical" evidence="6">
    <location>
        <begin position="317"/>
        <end position="344"/>
    </location>
</feature>
<dbReference type="STRING" id="526226.Gbro_1273"/>
<keyword evidence="9" id="KW-1185">Reference proteome</keyword>
<gene>
    <name evidence="8" type="ordered locus">Gbro_1273</name>
</gene>